<organism evidence="2 3">
    <name type="scientific">Limnoglobus roseus</name>
    <dbReference type="NCBI Taxonomy" id="2598579"/>
    <lineage>
        <taxon>Bacteria</taxon>
        <taxon>Pseudomonadati</taxon>
        <taxon>Planctomycetota</taxon>
        <taxon>Planctomycetia</taxon>
        <taxon>Gemmatales</taxon>
        <taxon>Gemmataceae</taxon>
        <taxon>Limnoglobus</taxon>
    </lineage>
</organism>
<dbReference type="GO" id="GO:0005829">
    <property type="term" value="C:cytosol"/>
    <property type="evidence" value="ECO:0007669"/>
    <property type="project" value="TreeGrafter"/>
</dbReference>
<feature type="region of interest" description="Disordered" evidence="1">
    <location>
        <begin position="546"/>
        <end position="568"/>
    </location>
</feature>
<dbReference type="Gene3D" id="3.40.50.300">
    <property type="entry name" value="P-loop containing nucleotide triphosphate hydrolases"/>
    <property type="match status" value="1"/>
</dbReference>
<protein>
    <submittedName>
        <fullName evidence="2">Restriction endonuclease</fullName>
    </submittedName>
</protein>
<name>A0A5C1AFL8_9BACT</name>
<evidence type="ECO:0000313" key="2">
    <source>
        <dbReference type="EMBL" id="QEL17385.1"/>
    </source>
</evidence>
<reference evidence="3" key="1">
    <citation type="submission" date="2019-08" db="EMBL/GenBank/DDBJ databases">
        <title>Limnoglobus roseus gen. nov., sp. nov., a novel freshwater planctomycete with a giant genome from the family Gemmataceae.</title>
        <authorList>
            <person name="Kulichevskaya I.S."/>
            <person name="Naumoff D.G."/>
            <person name="Miroshnikov K."/>
            <person name="Ivanova A."/>
            <person name="Philippov D.A."/>
            <person name="Hakobyan A."/>
            <person name="Rijpstra I.C."/>
            <person name="Sinninghe Damste J.S."/>
            <person name="Liesack W."/>
            <person name="Dedysh S.N."/>
        </authorList>
    </citation>
    <scope>NUCLEOTIDE SEQUENCE [LARGE SCALE GENOMIC DNA]</scope>
    <source>
        <strain evidence="3">PX52</strain>
    </source>
</reference>
<dbReference type="KEGG" id="lrs:PX52LOC_04372"/>
<sequence length="1056" mass="119389">MSEPTNVPIQPVANPIICPPYDEPRDHWVYDKMGVATRAGKRREAGYFYKTERTGSAQQALPGMAQEERDDLPLVNVLRDDVRRWREADYRGASNVTKELLRWWANPARGRRLFFCQREAVETIIYLAELRIPGRTSKVRFTPKLSDEALGQLLRGEKPRGLNLTSETFWPTLMDRPFDPNLRPLTRLGCKMATGSGKTVVMSLLIAWAFCNRGVNPRSTEYPNAVLVCCPNLTVKERLQVLRPDNPDNYFTAFDLVPVNLRPYLHSGKVLVENWHRFAPESEHKEGDKSYQVVNKGPETPETIARRVLGDLYDRLPILVLNDEGHHCWRPAGANDEADEPVTPSRGRKKKPVEDDSFVATEEEQAEARVWLEGLDRINNCLGPKQPGISFCVDLSATPFYLRGSGYPEGQPFPWLVSDFGLVDAIESGIVKIPRLPVSDDAKKKDEIGRPDPKYFRLWHHISAAMKPHEKHGSGKPKAEPCYREAEGALKVLAGQWKEKFGQFRSADANQVQIPPVLIVVCDNTDIADYFFRKISGESEADIVTPQDVEEVEAGEDEEPTPGKKEKAKKQVVYGKSEILDEFANAAARKVTIRIDTKLLAEAESADPTKNRKTAAEELRKVIATVGRPGEPGEHVRCVVSVSMLTEGWDANNVTHILGVRAFGSQLLCEQVIGRGLRRMNYEPDPATGLLQEEHVDVYGIPFSVIPFKGRAVNQSAPEDKPKHRVWAVPDRSDWEIKFPIVKGYVFEMTKGHVRCDVDAVEPITVDAKNEPTATFLRPTVGYHDSSMPAVAPFEFVEQTRDAYFANVHFQSIVFHIAQKIVDDLLTPTTTKTDRKSRVLRLQARHHLFPQVLRIVQQYISRRVNLNGKDARELGLEKYVTWIVERLESAIYPDEQQGEPPLLPILDPYRPVGRTGVVDFPTTRPVTVTEKSHLNLVVQHSDWEGASAKKLDKCGHVKCYARNDHLGLAIPYEYLESEHSYEPDFIVRLTNELNLLLEIKGFEVHNTERNNAKYAAARRWARAVNNLKEFGTWDFLVVRDVQLLAPEMASLAEKIA</sequence>
<dbReference type="InterPro" id="IPR050742">
    <property type="entry name" value="Helicase_Restrict-Modif_Enz"/>
</dbReference>
<gene>
    <name evidence="2" type="ORF">PX52LOC_04372</name>
</gene>
<feature type="region of interest" description="Disordered" evidence="1">
    <location>
        <begin position="331"/>
        <end position="359"/>
    </location>
</feature>
<keyword evidence="2" id="KW-0540">Nuclease</keyword>
<dbReference type="GO" id="GO:0004519">
    <property type="term" value="F:endonuclease activity"/>
    <property type="evidence" value="ECO:0007669"/>
    <property type="project" value="UniProtKB-KW"/>
</dbReference>
<dbReference type="RefSeq" id="WP_149112005.1">
    <property type="nucleotide sequence ID" value="NZ_CP042425.1"/>
</dbReference>
<feature type="compositionally biased region" description="Acidic residues" evidence="1">
    <location>
        <begin position="548"/>
        <end position="560"/>
    </location>
</feature>
<accession>A0A5C1AFL8</accession>
<dbReference type="SUPFAM" id="SSF52540">
    <property type="entry name" value="P-loop containing nucleoside triphosphate hydrolases"/>
    <property type="match status" value="2"/>
</dbReference>
<dbReference type="PANTHER" id="PTHR47396:SF1">
    <property type="entry name" value="ATP-DEPENDENT HELICASE IRC3-RELATED"/>
    <property type="match status" value="1"/>
</dbReference>
<dbReference type="EMBL" id="CP042425">
    <property type="protein sequence ID" value="QEL17385.1"/>
    <property type="molecule type" value="Genomic_DNA"/>
</dbReference>
<dbReference type="AlphaFoldDB" id="A0A5C1AFL8"/>
<dbReference type="NCBIfam" id="NF046055">
    <property type="entry name" value="restr_BPTD_3080"/>
    <property type="match status" value="1"/>
</dbReference>
<keyword evidence="2" id="KW-0378">Hydrolase</keyword>
<dbReference type="InterPro" id="IPR027417">
    <property type="entry name" value="P-loop_NTPase"/>
</dbReference>
<dbReference type="OrthoDB" id="9804145at2"/>
<dbReference type="PANTHER" id="PTHR47396">
    <property type="entry name" value="TYPE I RESTRICTION ENZYME ECOKI R PROTEIN"/>
    <property type="match status" value="1"/>
</dbReference>
<evidence type="ECO:0000256" key="1">
    <source>
        <dbReference type="SAM" id="MobiDB-lite"/>
    </source>
</evidence>
<dbReference type="REBASE" id="364454">
    <property type="entry name" value="GbaPX52ORF4371P"/>
</dbReference>
<evidence type="ECO:0000313" key="3">
    <source>
        <dbReference type="Proteomes" id="UP000324974"/>
    </source>
</evidence>
<keyword evidence="3" id="KW-1185">Reference proteome</keyword>
<dbReference type="Proteomes" id="UP000324974">
    <property type="component" value="Chromosome"/>
</dbReference>
<proteinExistence type="predicted"/>
<keyword evidence="2" id="KW-0255">Endonuclease</keyword>